<dbReference type="GeneID" id="96999414"/>
<feature type="transmembrane region" description="Helical" evidence="6">
    <location>
        <begin position="120"/>
        <end position="142"/>
    </location>
</feature>
<dbReference type="Pfam" id="PF02653">
    <property type="entry name" value="BPD_transp_2"/>
    <property type="match status" value="1"/>
</dbReference>
<feature type="transmembrane region" description="Helical" evidence="6">
    <location>
        <begin position="39"/>
        <end position="57"/>
    </location>
</feature>
<evidence type="ECO:0000313" key="8">
    <source>
        <dbReference type="Proteomes" id="UP000004191"/>
    </source>
</evidence>
<dbReference type="GO" id="GO:0022857">
    <property type="term" value="F:transmembrane transporter activity"/>
    <property type="evidence" value="ECO:0007669"/>
    <property type="project" value="InterPro"/>
</dbReference>
<dbReference type="STRING" id="883114.HMPREF9709_01463"/>
<evidence type="ECO:0000313" key="7">
    <source>
        <dbReference type="EMBL" id="EHR32532.1"/>
    </source>
</evidence>
<keyword evidence="5 6" id="KW-0472">Membrane</keyword>
<dbReference type="GO" id="GO:0005886">
    <property type="term" value="C:plasma membrane"/>
    <property type="evidence" value="ECO:0007669"/>
    <property type="project" value="UniProtKB-SubCell"/>
</dbReference>
<dbReference type="CDD" id="cd06579">
    <property type="entry name" value="TM_PBP1_transp_AraH_like"/>
    <property type="match status" value="1"/>
</dbReference>
<dbReference type="Proteomes" id="UP000004191">
    <property type="component" value="Unassembled WGS sequence"/>
</dbReference>
<reference evidence="7 8" key="1">
    <citation type="submission" date="2012-01" db="EMBL/GenBank/DDBJ databases">
        <title>The Genome Sequence of Helcococcus kunzii ATCC 51366.</title>
        <authorList>
            <consortium name="The Broad Institute Genome Sequencing Platform"/>
            <person name="Earl A."/>
            <person name="Ward D."/>
            <person name="Feldgarden M."/>
            <person name="Gevers D."/>
            <person name="Huys G."/>
            <person name="Young S.K."/>
            <person name="Zeng Q."/>
            <person name="Gargeya S."/>
            <person name="Fitzgerald M."/>
            <person name="Haas B."/>
            <person name="Abouelleil A."/>
            <person name="Alvarado L."/>
            <person name="Arachchi H.M."/>
            <person name="Berlin A."/>
            <person name="Chapman S.B."/>
            <person name="Gearin G."/>
            <person name="Goldberg J."/>
            <person name="Griggs A."/>
            <person name="Gujja S."/>
            <person name="Hansen M."/>
            <person name="Heiman D."/>
            <person name="Howarth C."/>
            <person name="Larimer J."/>
            <person name="Lui A."/>
            <person name="MacDonald P.J.P."/>
            <person name="McCowen C."/>
            <person name="Montmayeur A."/>
            <person name="Murphy C."/>
            <person name="Neiman D."/>
            <person name="Pearson M."/>
            <person name="Priest M."/>
            <person name="Roberts A."/>
            <person name="Saif S."/>
            <person name="Shea T."/>
            <person name="Sisk P."/>
            <person name="Stolte C."/>
            <person name="Sykes S."/>
            <person name="Wortman J."/>
            <person name="Nusbaum C."/>
            <person name="Birren B."/>
        </authorList>
    </citation>
    <scope>NUCLEOTIDE SEQUENCE [LARGE SCALE GENOMIC DNA]</scope>
    <source>
        <strain evidence="7 8">ATCC 51366</strain>
    </source>
</reference>
<comment type="caution">
    <text evidence="7">The sequence shown here is derived from an EMBL/GenBank/DDBJ whole genome shotgun (WGS) entry which is preliminary data.</text>
</comment>
<feature type="transmembrane region" description="Helical" evidence="6">
    <location>
        <begin position="87"/>
        <end position="108"/>
    </location>
</feature>
<evidence type="ECO:0000256" key="4">
    <source>
        <dbReference type="ARBA" id="ARBA00022989"/>
    </source>
</evidence>
<dbReference type="AlphaFoldDB" id="H3NQ52"/>
<organism evidence="7 8">
    <name type="scientific">Helcococcus kunzii ATCC 51366</name>
    <dbReference type="NCBI Taxonomy" id="883114"/>
    <lineage>
        <taxon>Bacteria</taxon>
        <taxon>Bacillati</taxon>
        <taxon>Bacillota</taxon>
        <taxon>Tissierellia</taxon>
        <taxon>Tissierellales</taxon>
        <taxon>Peptoniphilaceae</taxon>
        <taxon>Helcococcus</taxon>
    </lineage>
</organism>
<dbReference type="eggNOG" id="COG1172">
    <property type="taxonomic scope" value="Bacteria"/>
</dbReference>
<name>H3NQ52_9FIRM</name>
<dbReference type="RefSeq" id="WP_005398978.1">
    <property type="nucleotide sequence ID" value="NZ_JH601088.1"/>
</dbReference>
<keyword evidence="8" id="KW-1185">Reference proteome</keyword>
<keyword evidence="3 6" id="KW-0812">Transmembrane</keyword>
<dbReference type="HOGENOM" id="CLU_028880_2_2_9"/>
<feature type="transmembrane region" description="Helical" evidence="6">
    <location>
        <begin position="207"/>
        <end position="225"/>
    </location>
</feature>
<protein>
    <recommendedName>
        <fullName evidence="9">Ribose transport system permease rbsC</fullName>
    </recommendedName>
</protein>
<accession>H3NQ52</accession>
<comment type="subcellular location">
    <subcellularLocation>
        <location evidence="1">Cell membrane</location>
        <topology evidence="1">Multi-pass membrane protein</topology>
    </subcellularLocation>
</comment>
<evidence type="ECO:0000256" key="1">
    <source>
        <dbReference type="ARBA" id="ARBA00004651"/>
    </source>
</evidence>
<feature type="transmembrane region" description="Helical" evidence="6">
    <location>
        <begin position="12"/>
        <end position="33"/>
    </location>
</feature>
<dbReference type="PANTHER" id="PTHR32196">
    <property type="entry name" value="ABC TRANSPORTER PERMEASE PROTEIN YPHD-RELATED-RELATED"/>
    <property type="match status" value="1"/>
</dbReference>
<dbReference type="OrthoDB" id="9813906at2"/>
<evidence type="ECO:0000256" key="5">
    <source>
        <dbReference type="ARBA" id="ARBA00023136"/>
    </source>
</evidence>
<keyword evidence="4 6" id="KW-1133">Transmembrane helix</keyword>
<evidence type="ECO:0008006" key="9">
    <source>
        <dbReference type="Google" id="ProtNLM"/>
    </source>
</evidence>
<dbReference type="InterPro" id="IPR001851">
    <property type="entry name" value="ABC_transp_permease"/>
</dbReference>
<gene>
    <name evidence="7" type="ORF">HMPREF9709_01463</name>
</gene>
<proteinExistence type="predicted"/>
<feature type="transmembrane region" description="Helical" evidence="6">
    <location>
        <begin position="261"/>
        <end position="283"/>
    </location>
</feature>
<evidence type="ECO:0000256" key="2">
    <source>
        <dbReference type="ARBA" id="ARBA00022475"/>
    </source>
</evidence>
<keyword evidence="2" id="KW-1003">Cell membrane</keyword>
<feature type="transmembrane region" description="Helical" evidence="6">
    <location>
        <begin position="154"/>
        <end position="176"/>
    </location>
</feature>
<dbReference type="EMBL" id="AGEI01000028">
    <property type="protein sequence ID" value="EHR32532.1"/>
    <property type="molecule type" value="Genomic_DNA"/>
</dbReference>
<dbReference type="PATRIC" id="fig|883114.3.peg.1458"/>
<evidence type="ECO:0000256" key="3">
    <source>
        <dbReference type="ARBA" id="ARBA00022692"/>
    </source>
</evidence>
<evidence type="ECO:0000256" key="6">
    <source>
        <dbReference type="SAM" id="Phobius"/>
    </source>
</evidence>
<sequence length="315" mass="33638">MKIKDFFRKFGIYIIVILEVIIFTSTSSNFMTLTNLMNIIRQASIIGIVSVGMTFVILTGGIDLSVGGVIAVSGVIASKLMTSGYPIILACIIAILSSVLVGIVNAYFTHEYNLNSMIVTLATLQVLKGISYLITGGIPIYGFDPKYKIIGQGYLGPVPIPVIIMLSIFLIGFIFLSKTSFGMKVYSIGGNMEASRLSGVDIRKNRYLVFIICSILASIAGLVLLSRVNTAQPDAGFGYEMDVITAVVLGGVAMSGGEGDLAGVLGGVLAIGILSNGMIHLGISEYVQWIAKGLVLLFAVSYDKVIKRKGELRKL</sequence>